<dbReference type="AlphaFoldDB" id="A0A6A6VRF1"/>
<keyword evidence="1" id="KW-0479">Metal-binding</keyword>
<dbReference type="InterPro" id="IPR013083">
    <property type="entry name" value="Znf_RING/FYVE/PHD"/>
</dbReference>
<dbReference type="PROSITE" id="PS50089">
    <property type="entry name" value="ZF_RING_2"/>
    <property type="match status" value="1"/>
</dbReference>
<evidence type="ECO:0000313" key="4">
    <source>
        <dbReference type="Proteomes" id="UP000799440"/>
    </source>
</evidence>
<dbReference type="SMART" id="SM00184">
    <property type="entry name" value="RING"/>
    <property type="match status" value="1"/>
</dbReference>
<keyword evidence="4" id="KW-1185">Reference proteome</keyword>
<dbReference type="GO" id="GO:0008270">
    <property type="term" value="F:zinc ion binding"/>
    <property type="evidence" value="ECO:0007669"/>
    <property type="project" value="UniProtKB-KW"/>
</dbReference>
<evidence type="ECO:0000313" key="3">
    <source>
        <dbReference type="EMBL" id="KAF2752160.1"/>
    </source>
</evidence>
<keyword evidence="1" id="KW-0862">Zinc</keyword>
<dbReference type="Proteomes" id="UP000799440">
    <property type="component" value="Unassembled WGS sequence"/>
</dbReference>
<name>A0A6A6VRF1_9PLEO</name>
<protein>
    <recommendedName>
        <fullName evidence="2">RING-type domain-containing protein</fullName>
    </recommendedName>
</protein>
<keyword evidence="1" id="KW-0863">Zinc-finger</keyword>
<proteinExistence type="predicted"/>
<dbReference type="InterPro" id="IPR001841">
    <property type="entry name" value="Znf_RING"/>
</dbReference>
<feature type="domain" description="RING-type" evidence="2">
    <location>
        <begin position="37"/>
        <end position="86"/>
    </location>
</feature>
<sequence length="134" mass="14501">MAAPNANLLSFMSPNAKALPANLQQFIHSLQPPNRDCSLCLERFEAGAHGTHAGVRLGCGHWLGRRCLLAWVNRNNGISNTCPECRVRIFNRDDDPTPTTAARPAAAPITIPCPVLGSRAYSRQTISISIIQAV</sequence>
<dbReference type="EMBL" id="MU006561">
    <property type="protein sequence ID" value="KAF2752160.1"/>
    <property type="molecule type" value="Genomic_DNA"/>
</dbReference>
<evidence type="ECO:0000256" key="1">
    <source>
        <dbReference type="PROSITE-ProRule" id="PRU00175"/>
    </source>
</evidence>
<dbReference type="OrthoDB" id="5396564at2759"/>
<reference evidence="3" key="1">
    <citation type="journal article" date="2020" name="Stud. Mycol.">
        <title>101 Dothideomycetes genomes: a test case for predicting lifestyles and emergence of pathogens.</title>
        <authorList>
            <person name="Haridas S."/>
            <person name="Albert R."/>
            <person name="Binder M."/>
            <person name="Bloem J."/>
            <person name="Labutti K."/>
            <person name="Salamov A."/>
            <person name="Andreopoulos B."/>
            <person name="Baker S."/>
            <person name="Barry K."/>
            <person name="Bills G."/>
            <person name="Bluhm B."/>
            <person name="Cannon C."/>
            <person name="Castanera R."/>
            <person name="Culley D."/>
            <person name="Daum C."/>
            <person name="Ezra D."/>
            <person name="Gonzalez J."/>
            <person name="Henrissat B."/>
            <person name="Kuo A."/>
            <person name="Liang C."/>
            <person name="Lipzen A."/>
            <person name="Lutzoni F."/>
            <person name="Magnuson J."/>
            <person name="Mondo S."/>
            <person name="Nolan M."/>
            <person name="Ohm R."/>
            <person name="Pangilinan J."/>
            <person name="Park H.-J."/>
            <person name="Ramirez L."/>
            <person name="Alfaro M."/>
            <person name="Sun H."/>
            <person name="Tritt A."/>
            <person name="Yoshinaga Y."/>
            <person name="Zwiers L.-H."/>
            <person name="Turgeon B."/>
            <person name="Goodwin S."/>
            <person name="Spatafora J."/>
            <person name="Crous P."/>
            <person name="Grigoriev I."/>
        </authorList>
    </citation>
    <scope>NUCLEOTIDE SEQUENCE</scope>
    <source>
        <strain evidence="3">CBS 119925</strain>
    </source>
</reference>
<dbReference type="Gene3D" id="3.30.40.10">
    <property type="entry name" value="Zinc/RING finger domain, C3HC4 (zinc finger)"/>
    <property type="match status" value="1"/>
</dbReference>
<organism evidence="3 4">
    <name type="scientific">Sporormia fimetaria CBS 119925</name>
    <dbReference type="NCBI Taxonomy" id="1340428"/>
    <lineage>
        <taxon>Eukaryota</taxon>
        <taxon>Fungi</taxon>
        <taxon>Dikarya</taxon>
        <taxon>Ascomycota</taxon>
        <taxon>Pezizomycotina</taxon>
        <taxon>Dothideomycetes</taxon>
        <taxon>Pleosporomycetidae</taxon>
        <taxon>Pleosporales</taxon>
        <taxon>Sporormiaceae</taxon>
        <taxon>Sporormia</taxon>
    </lineage>
</organism>
<dbReference type="SUPFAM" id="SSF57850">
    <property type="entry name" value="RING/U-box"/>
    <property type="match status" value="1"/>
</dbReference>
<evidence type="ECO:0000259" key="2">
    <source>
        <dbReference type="PROSITE" id="PS50089"/>
    </source>
</evidence>
<accession>A0A6A6VRF1</accession>
<gene>
    <name evidence="3" type="ORF">M011DRAFT_17664</name>
</gene>
<dbReference type="Pfam" id="PF13639">
    <property type="entry name" value="zf-RING_2"/>
    <property type="match status" value="1"/>
</dbReference>